<reference evidence="2 3" key="1">
    <citation type="submission" date="2017-03" db="EMBL/GenBank/DDBJ databases">
        <title>Genomes of endolithic fungi from Antarctica.</title>
        <authorList>
            <person name="Coleine C."/>
            <person name="Masonjones S."/>
            <person name="Stajich J.E."/>
        </authorList>
    </citation>
    <scope>NUCLEOTIDE SEQUENCE [LARGE SCALE GENOMIC DNA]</scope>
    <source>
        <strain evidence="2 3">CCFEE 6314</strain>
    </source>
</reference>
<evidence type="ECO:0000313" key="2">
    <source>
        <dbReference type="EMBL" id="RVX74338.1"/>
    </source>
</evidence>
<comment type="caution">
    <text evidence="2">The sequence shown here is derived from an EMBL/GenBank/DDBJ whole genome shotgun (WGS) entry which is preliminary data.</text>
</comment>
<sequence>MSGPRFGIGLALGLVWTFIVGVDPACAHIAVSPFDRWAMKTPRMANGIVLETPTALATTTTGTATSASILDTTPDPDASIPIMTFTLVRASSPASTPGEDGGNSTASTLTSVAVQTDMSTSNELTAILTGNISTVPTMTTSVATSSLNGSSLNDTGNYAKWTISPALATSQASFIDVSREMPVTMAIGSLLLIWAFFA</sequence>
<feature type="signal peptide" evidence="1">
    <location>
        <begin position="1"/>
        <end position="27"/>
    </location>
</feature>
<name>A0A438NF19_EXOME</name>
<dbReference type="EMBL" id="NAJM01000004">
    <property type="protein sequence ID" value="RVX74338.1"/>
    <property type="molecule type" value="Genomic_DNA"/>
</dbReference>
<dbReference type="AlphaFoldDB" id="A0A438NF19"/>
<proteinExistence type="predicted"/>
<evidence type="ECO:0000256" key="1">
    <source>
        <dbReference type="SAM" id="SignalP"/>
    </source>
</evidence>
<accession>A0A438NF19</accession>
<protein>
    <submittedName>
        <fullName evidence="2">Uncharacterized protein</fullName>
    </submittedName>
</protein>
<dbReference type="VEuPathDB" id="FungiDB:PV10_07437"/>
<gene>
    <name evidence="2" type="ORF">B0A52_01463</name>
</gene>
<evidence type="ECO:0000313" key="3">
    <source>
        <dbReference type="Proteomes" id="UP000288859"/>
    </source>
</evidence>
<feature type="chain" id="PRO_5019122780" evidence="1">
    <location>
        <begin position="28"/>
        <end position="198"/>
    </location>
</feature>
<keyword evidence="1" id="KW-0732">Signal</keyword>
<organism evidence="2 3">
    <name type="scientific">Exophiala mesophila</name>
    <name type="common">Black yeast-like fungus</name>
    <dbReference type="NCBI Taxonomy" id="212818"/>
    <lineage>
        <taxon>Eukaryota</taxon>
        <taxon>Fungi</taxon>
        <taxon>Dikarya</taxon>
        <taxon>Ascomycota</taxon>
        <taxon>Pezizomycotina</taxon>
        <taxon>Eurotiomycetes</taxon>
        <taxon>Chaetothyriomycetidae</taxon>
        <taxon>Chaetothyriales</taxon>
        <taxon>Herpotrichiellaceae</taxon>
        <taxon>Exophiala</taxon>
    </lineage>
</organism>
<dbReference type="Proteomes" id="UP000288859">
    <property type="component" value="Unassembled WGS sequence"/>
</dbReference>